<evidence type="ECO:0000256" key="1">
    <source>
        <dbReference type="SAM" id="Phobius"/>
    </source>
</evidence>
<dbReference type="Proteomes" id="UP000614261">
    <property type="component" value="Unassembled WGS sequence"/>
</dbReference>
<accession>A0ABQ1J712</accession>
<dbReference type="InterPro" id="IPR023155">
    <property type="entry name" value="Cyt_c-552/4"/>
</dbReference>
<sequence length="475" mass="50952">MHISGHISRLWAISRVDGVQAAFAVFSCLALVIGAFFIANLAGAERLEAQASRAASGTHMGVGSCAGSTCHGRNEADGEVVRQDELWRWQEESTPGGAHARAYRVLGEPRSLAIGKKLGIGDPRSAAMCLGCHSTPAAAKGPRYQVSDGVSCEACHGAASGWLASHYATGTSHARNVSQGLIPLENAKARAGVCLDCHLGSDAPGQFVNHRIMAAGHPRIAFEVDLFSTLTQHHDEDADYRQRKGKTNSMRMWAVGQAMALERSLSLFGKPGLGTEGMFPEFYFFDCHSCHRRIYDEEDARPAKLGNPGRPIPSGMPPYNDENMIMLSAAVRIAAPELASQYETQARGFHAAMAQGRVPAVEAANRLRQTAMALADRFSRSDFTRAQTFAIMESIASEAISPRFTDYEGSVQAVMAVDTLLSGLVTQGQVTAGSATSLRAQINQAYAAVAEPNSYKPLEFRRALGGAVRTIRSLQ</sequence>
<feature type="domain" description="Cytochrome c-552/4" evidence="2">
    <location>
        <begin position="96"/>
        <end position="157"/>
    </location>
</feature>
<evidence type="ECO:0000313" key="4">
    <source>
        <dbReference type="Proteomes" id="UP000614261"/>
    </source>
</evidence>
<evidence type="ECO:0000259" key="2">
    <source>
        <dbReference type="Pfam" id="PF13435"/>
    </source>
</evidence>
<gene>
    <name evidence="3" type="ORF">GCM10010833_13890</name>
</gene>
<protein>
    <recommendedName>
        <fullName evidence="2">Cytochrome c-552/4 domain-containing protein</fullName>
    </recommendedName>
</protein>
<keyword evidence="4" id="KW-1185">Reference proteome</keyword>
<reference evidence="4" key="1">
    <citation type="journal article" date="2019" name="Int. J. Syst. Evol. Microbiol.">
        <title>The Global Catalogue of Microorganisms (GCM) 10K type strain sequencing project: providing services to taxonomists for standard genome sequencing and annotation.</title>
        <authorList>
            <consortium name="The Broad Institute Genomics Platform"/>
            <consortium name="The Broad Institute Genome Sequencing Center for Infectious Disease"/>
            <person name="Wu L."/>
            <person name="Ma J."/>
        </authorList>
    </citation>
    <scope>NUCLEOTIDE SEQUENCE [LARGE SCALE GENOMIC DNA]</scope>
    <source>
        <strain evidence="4">CGMCC 1.12851</strain>
    </source>
</reference>
<dbReference type="Gene3D" id="1.10.1130.10">
    <property type="entry name" value="Flavocytochrome C3, Chain A"/>
    <property type="match status" value="1"/>
</dbReference>
<evidence type="ECO:0000313" key="3">
    <source>
        <dbReference type="EMBL" id="GGB60256.1"/>
    </source>
</evidence>
<name>A0ABQ1J712_9SPHN</name>
<proteinExistence type="predicted"/>
<dbReference type="Pfam" id="PF13435">
    <property type="entry name" value="Cytochrome_C554"/>
    <property type="match status" value="1"/>
</dbReference>
<dbReference type="SUPFAM" id="SSF48695">
    <property type="entry name" value="Multiheme cytochromes"/>
    <property type="match status" value="1"/>
</dbReference>
<comment type="caution">
    <text evidence="3">The sequence shown here is derived from an EMBL/GenBank/DDBJ whole genome shotgun (WGS) entry which is preliminary data.</text>
</comment>
<dbReference type="EMBL" id="BMGD01000002">
    <property type="protein sequence ID" value="GGB60256.1"/>
    <property type="molecule type" value="Genomic_DNA"/>
</dbReference>
<organism evidence="3 4">
    <name type="scientific">Blastomonas aquatica</name>
    <dbReference type="NCBI Taxonomy" id="1510276"/>
    <lineage>
        <taxon>Bacteria</taxon>
        <taxon>Pseudomonadati</taxon>
        <taxon>Pseudomonadota</taxon>
        <taxon>Alphaproteobacteria</taxon>
        <taxon>Sphingomonadales</taxon>
        <taxon>Sphingomonadaceae</taxon>
        <taxon>Blastomonas</taxon>
    </lineage>
</organism>
<keyword evidence="1" id="KW-1133">Transmembrane helix</keyword>
<keyword evidence="1" id="KW-0472">Membrane</keyword>
<keyword evidence="1" id="KW-0812">Transmembrane</keyword>
<dbReference type="InterPro" id="IPR036280">
    <property type="entry name" value="Multihaem_cyt_sf"/>
</dbReference>
<feature type="transmembrane region" description="Helical" evidence="1">
    <location>
        <begin position="21"/>
        <end position="43"/>
    </location>
</feature>